<accession>A0A2P8VGF6</accession>
<dbReference type="RefSeq" id="WP_106878024.1">
    <property type="nucleotide sequence ID" value="NZ_PYEP01000007.1"/>
</dbReference>
<evidence type="ECO:0000313" key="2">
    <source>
        <dbReference type="Proteomes" id="UP000240212"/>
    </source>
</evidence>
<dbReference type="AlphaFoldDB" id="A0A2P8VGF6"/>
<organism evidence="1 2">
    <name type="scientific">Siccibacter turicensis</name>
    <dbReference type="NCBI Taxonomy" id="357233"/>
    <lineage>
        <taxon>Bacteria</taxon>
        <taxon>Pseudomonadati</taxon>
        <taxon>Pseudomonadota</taxon>
        <taxon>Gammaproteobacteria</taxon>
        <taxon>Enterobacterales</taxon>
        <taxon>Enterobacteriaceae</taxon>
        <taxon>Siccibacter</taxon>
    </lineage>
</organism>
<proteinExistence type="predicted"/>
<dbReference type="EMBL" id="PYEP01000007">
    <property type="protein sequence ID" value="PSN06626.1"/>
    <property type="molecule type" value="Genomic_DNA"/>
</dbReference>
<dbReference type="Proteomes" id="UP000240212">
    <property type="component" value="Unassembled WGS sequence"/>
</dbReference>
<evidence type="ECO:0000313" key="1">
    <source>
        <dbReference type="EMBL" id="PSN06626.1"/>
    </source>
</evidence>
<reference evidence="1 2" key="1">
    <citation type="submission" date="2018-03" db="EMBL/GenBank/DDBJ databases">
        <title>Draft genome sequence of the first documented clinical Siccibacter turicensis isolate in Austria.</title>
        <authorList>
            <person name="Lepuschitz S."/>
            <person name="Pekard-Amenitsch S."/>
            <person name="Haunold R."/>
            <person name="Schill S."/>
            <person name="Mach R."/>
            <person name="Allerberger F."/>
            <person name="Ruppitsch W."/>
            <person name="Forsythe S.J."/>
        </authorList>
    </citation>
    <scope>NUCLEOTIDE SEQUENCE [LARGE SCALE GENOMIC DNA]</scope>
    <source>
        <strain evidence="1 2">6100069499-17</strain>
    </source>
</reference>
<dbReference type="OrthoDB" id="6433535at2"/>
<name>A0A2P8VGF6_9ENTR</name>
<keyword evidence="2" id="KW-1185">Reference proteome</keyword>
<sequence>MTNYSAYLKFKLDSDKKLSTLLTRSAKPLGQGLYDMTNEAMAGAERASWYLSCLVPGESDICSELRHEDLRWIRSMVKAKSKNDVIFDMVELYFKSKIANITPAVEKSLLLKITEKLSALAANKASDTLNKKTLAYFLTVMILSSYDFKEALSKTIIKTVGSLVGAASFYGKVQISAMAARRLKAIHPKYYWDLYNNDIEMLYYLIEDPMCKIMYIIDSGSTDEEEITFLVNELVRK</sequence>
<protein>
    <submittedName>
        <fullName evidence="1">Uncharacterized protein</fullName>
    </submittedName>
</protein>
<comment type="caution">
    <text evidence="1">The sequence shown here is derived from an EMBL/GenBank/DDBJ whole genome shotgun (WGS) entry which is preliminary data.</text>
</comment>
<gene>
    <name evidence="1" type="ORF">C7G83_16575</name>
</gene>